<evidence type="ECO:0000313" key="4">
    <source>
        <dbReference type="Proteomes" id="UP001596084"/>
    </source>
</evidence>
<comment type="caution">
    <text evidence="3">The sequence shown here is derived from an EMBL/GenBank/DDBJ whole genome shotgun (WGS) entry which is preliminary data.</text>
</comment>
<dbReference type="RefSeq" id="WP_157090406.1">
    <property type="nucleotide sequence ID" value="NZ_JBHSMX010000006.1"/>
</dbReference>
<organism evidence="3 4">
    <name type="scientific">Polaromonas jejuensis</name>
    <dbReference type="NCBI Taxonomy" id="457502"/>
    <lineage>
        <taxon>Bacteria</taxon>
        <taxon>Pseudomonadati</taxon>
        <taxon>Pseudomonadota</taxon>
        <taxon>Betaproteobacteria</taxon>
        <taxon>Burkholderiales</taxon>
        <taxon>Comamonadaceae</taxon>
        <taxon>Polaromonas</taxon>
    </lineage>
</organism>
<feature type="region of interest" description="Disordered" evidence="1">
    <location>
        <begin position="1"/>
        <end position="21"/>
    </location>
</feature>
<dbReference type="EMBL" id="JBHSMX010000006">
    <property type="protein sequence ID" value="MFC5519880.1"/>
    <property type="molecule type" value="Genomic_DNA"/>
</dbReference>
<accession>A0ABW0Q5N9</accession>
<evidence type="ECO:0000313" key="3">
    <source>
        <dbReference type="EMBL" id="MFC5519880.1"/>
    </source>
</evidence>
<keyword evidence="2" id="KW-1133">Transmembrane helix</keyword>
<keyword evidence="2" id="KW-0472">Membrane</keyword>
<keyword evidence="4" id="KW-1185">Reference proteome</keyword>
<evidence type="ECO:0000256" key="2">
    <source>
        <dbReference type="SAM" id="Phobius"/>
    </source>
</evidence>
<evidence type="ECO:0000256" key="1">
    <source>
        <dbReference type="SAM" id="MobiDB-lite"/>
    </source>
</evidence>
<reference evidence="4" key="1">
    <citation type="journal article" date="2019" name="Int. J. Syst. Evol. Microbiol.">
        <title>The Global Catalogue of Microorganisms (GCM) 10K type strain sequencing project: providing services to taxonomists for standard genome sequencing and annotation.</title>
        <authorList>
            <consortium name="The Broad Institute Genomics Platform"/>
            <consortium name="The Broad Institute Genome Sequencing Center for Infectious Disease"/>
            <person name="Wu L."/>
            <person name="Ma J."/>
        </authorList>
    </citation>
    <scope>NUCLEOTIDE SEQUENCE [LARGE SCALE GENOMIC DNA]</scope>
    <source>
        <strain evidence="4">CGMCC 4.7277</strain>
    </source>
</reference>
<name>A0ABW0Q5N9_9BURK</name>
<protein>
    <recommendedName>
        <fullName evidence="5">DUF2254 domain-containing protein</fullName>
    </recommendedName>
</protein>
<feature type="transmembrane region" description="Helical" evidence="2">
    <location>
        <begin position="161"/>
        <end position="183"/>
    </location>
</feature>
<feature type="transmembrane region" description="Helical" evidence="2">
    <location>
        <begin position="135"/>
        <end position="155"/>
    </location>
</feature>
<evidence type="ECO:0008006" key="5">
    <source>
        <dbReference type="Google" id="ProtNLM"/>
    </source>
</evidence>
<dbReference type="Proteomes" id="UP001596084">
    <property type="component" value="Unassembled WGS sequence"/>
</dbReference>
<feature type="transmembrane region" description="Helical" evidence="2">
    <location>
        <begin position="90"/>
        <end position="114"/>
    </location>
</feature>
<feature type="transmembrane region" description="Helical" evidence="2">
    <location>
        <begin position="48"/>
        <end position="70"/>
    </location>
</feature>
<proteinExistence type="predicted"/>
<feature type="compositionally biased region" description="Polar residues" evidence="1">
    <location>
        <begin position="1"/>
        <end position="17"/>
    </location>
</feature>
<keyword evidence="2" id="KW-0812">Transmembrane</keyword>
<sequence length="767" mass="84985">MSNAESIESSDRQTAGSKASPPAGLSLFNRGRRAYYVGLNRAIRTWNVWWHVILALAALCVMAVTLTYWAPALQLAVGEIQSGRLAPLQTLLVTIGGSFIGATAIVSAMLMYALQVNVERMPHKLFRRLSTDRKILLAFVGTFSLAALVSALSMVVTQQDFVLPLFTAFWASVLILVLFGFAYRRTLDLVSPNFQLLFLVKEVEREFARWGKHADRISRSAPASSRPDDASMSSSLDVVRIQFFQNFPHWTQRADEALFYALSFASRYAQKGDYGVVTSSYSAVVAIHAFYLKAKGRTFVAANGFLDSPLISDALLSDTLESLRQIHREAVTQGNERFIEATLQVMANLAELYLSIDYASPYVTGKTHANLAAHYLADSIKEVIPHNRPDVLMKGVRLLGRHARLCSANGDKDNISQLSERISEIALVGVVRQDQMPVTVSAVGELAKLTLGLLQSTSKQDLRFPLLEVRRDIQRVAMLVVERTKDELLGNRHSHALGGVYSPMDPVAFPGMLITLAKQLLNAEEDDQAAQQIIRNIQAWCDQLYQPQKELLLVATATKSGLVFEMIYWITTVTQVLATLANAKACPPYSREELQKAAQWLVSTVSWLPHDEESSKHLANYQIHERLFECAMSLHASGCDDVAETVAGLLVSWAFRAGRHKDGWGTLESSLYCVAVLSMRPELQPATSLAKLAACMAKYQVPQDILDRTARDMRTEAQPQFYDRHLSGVEHAMSLEDPVKLSTTLIAIANMLSPGTAAEPIRSKNFH</sequence>
<gene>
    <name evidence="3" type="ORF">ACFPP7_02965</name>
</gene>